<reference evidence="4 5" key="1">
    <citation type="submission" date="2014-08" db="EMBL/GenBank/DDBJ databases">
        <title>Complete genome of a marine bacteria Jeotgalibacillus malaysiensis.</title>
        <authorList>
            <person name="Yaakop A.S."/>
            <person name="Chan K.-G."/>
            <person name="Goh K.M."/>
        </authorList>
    </citation>
    <scope>NUCLEOTIDE SEQUENCE [LARGE SCALE GENOMIC DNA]</scope>
    <source>
        <strain evidence="4 5">D5</strain>
    </source>
</reference>
<evidence type="ECO:0000313" key="5">
    <source>
        <dbReference type="Proteomes" id="UP000031449"/>
    </source>
</evidence>
<dbReference type="NCBIfam" id="TIGR01760">
    <property type="entry name" value="tape_meas_TP901"/>
    <property type="match status" value="1"/>
</dbReference>
<keyword evidence="2" id="KW-0175">Coiled coil</keyword>
<protein>
    <recommendedName>
        <fullName evidence="3">Phage tail tape measure protein domain-containing protein</fullName>
    </recommendedName>
</protein>
<dbReference type="AlphaFoldDB" id="A0A0B5AN13"/>
<feature type="coiled-coil region" evidence="2">
    <location>
        <begin position="604"/>
        <end position="663"/>
    </location>
</feature>
<evidence type="ECO:0000313" key="4">
    <source>
        <dbReference type="EMBL" id="AJD91531.1"/>
    </source>
</evidence>
<evidence type="ECO:0000256" key="1">
    <source>
        <dbReference type="ARBA" id="ARBA00022612"/>
    </source>
</evidence>
<feature type="domain" description="Phage tail tape measure protein" evidence="3">
    <location>
        <begin position="202"/>
        <end position="394"/>
    </location>
</feature>
<evidence type="ECO:0000256" key="2">
    <source>
        <dbReference type="SAM" id="Coils"/>
    </source>
</evidence>
<dbReference type="STRING" id="1508404.JMA_22140"/>
<sequence>MSSKEVGTLRTRLSWEGDDSRKSLQGFKSDLKSLRTEMNVAKSGGQDYSKSLKGLKDQSDILSRQFKTQQEQVRELRKRYEESAKVKGEDARQTRNLSDDYNKAVAAMNRIEEQLKKVTTEINDQVNPWKKLGDAATTQGDRLKTAGENLSTFGRNYSLNVTAPIVAGAGFAFKAAMDFESAFAGVEKTVDGTASQMQGLRDGIREMAKEIPASTTEIAAVAEAAGQLGIETESIEEFTRTMIDLGEATNLSSEQAATEFARFANIVGMSQDDFDRLGSSVVSLGNNMATTEAEISSMAMRLAAQGKQVGMSEAEIVALAATMSSLGIESEAGGTAMTTVLKKIQDAVSEGKQGLDDFASAAGLSSEEFAKTWNENPVEALDAFIKGLSDSSAEGENLNGILENLGIKGIRESDTLLRMAGASDLLSEAVNNSTQAWEENSALTDEAAQRYATTESQLKILWNRAKDVAITLGEALIPAAMDALDAAEPLIQKIEEGAEAFADMDKEQQETILKMIALVAAVGPATVVLGSMATGLGSLLKIIGGVSTGLGKIGGAGLLGRVGLMGLTGGPVGLAIAGVAGLTLGVTALVDSNKDFLDINYEKLDAIQDEIDATDNLISEYEELESKNKLTTDEMLRYMDLLYEMKEAKSESALEALKEEQEKLLSASGLTNEEMERFLELNGDVIEMAPNTAQAISEEGFAYADNLDKLKELNAEKERELALNMSRELEDALAREVELMQEEIDLMAEIEEIDNKIMENRNLKVENLNAQREAESLIRDINAEILALEGDTTAEGRAKREVLQAQLSEQERILHGLEVEEEVLVSTRDRLQEKLNKKNEGLESTREEIRELDRLKGDYEELILSQVGLNSEKGEGLSVLNEEIFRLQYKKSELDKQLATGKLNTAEYNEQKAAIDEQIGKLQGAKGELELINQVAGETVYKTVNIQENPAGFWRTLDRNLSNPVTKLVNVDYNVRKSMGLSPVANAYAEGTDYHPGGRFLAGEEGFELGRMGNRWEMLNTGFYERPPGYQVFTHDESKQIIKALNSMPAYADGARMSGDASRLMSGIPSNGEPILIELHSTVMMPDGKVLAQASEPHITRMQNRNNSIRKSFKGGA</sequence>
<proteinExistence type="predicted"/>
<keyword evidence="1" id="KW-1188">Viral release from host cell</keyword>
<feature type="coiled-coil region" evidence="2">
    <location>
        <begin position="707"/>
        <end position="862"/>
    </location>
</feature>
<dbReference type="OrthoDB" id="28713at2"/>
<dbReference type="Proteomes" id="UP000031449">
    <property type="component" value="Chromosome"/>
</dbReference>
<dbReference type="PANTHER" id="PTHR37813:SF1">
    <property type="entry name" value="FELS-2 PROPHAGE PROTEIN"/>
    <property type="match status" value="1"/>
</dbReference>
<gene>
    <name evidence="4" type="ORF">JMA_22140</name>
</gene>
<dbReference type="KEGG" id="jeo:JMA_22140"/>
<dbReference type="EMBL" id="CP009416">
    <property type="protein sequence ID" value="AJD91531.1"/>
    <property type="molecule type" value="Genomic_DNA"/>
</dbReference>
<organism evidence="4 5">
    <name type="scientific">Jeotgalibacillus malaysiensis</name>
    <dbReference type="NCBI Taxonomy" id="1508404"/>
    <lineage>
        <taxon>Bacteria</taxon>
        <taxon>Bacillati</taxon>
        <taxon>Bacillota</taxon>
        <taxon>Bacilli</taxon>
        <taxon>Bacillales</taxon>
        <taxon>Caryophanaceae</taxon>
        <taxon>Jeotgalibacillus</taxon>
    </lineage>
</organism>
<name>A0A0B5AN13_9BACL</name>
<dbReference type="InterPro" id="IPR010090">
    <property type="entry name" value="Phage_tape_meas"/>
</dbReference>
<keyword evidence="5" id="KW-1185">Reference proteome</keyword>
<dbReference type="Pfam" id="PF10145">
    <property type="entry name" value="PhageMin_Tail"/>
    <property type="match status" value="1"/>
</dbReference>
<dbReference type="HOGENOM" id="CLU_322803_0_0_9"/>
<dbReference type="BioCyc" id="JESP1508404:G14D9-11469-MONOMER"/>
<feature type="coiled-coil region" evidence="2">
    <location>
        <begin position="52"/>
        <end position="121"/>
    </location>
</feature>
<accession>A0A0B5AN13</accession>
<dbReference type="PANTHER" id="PTHR37813">
    <property type="entry name" value="FELS-2 PROPHAGE PROTEIN"/>
    <property type="match status" value="1"/>
</dbReference>
<evidence type="ECO:0000259" key="3">
    <source>
        <dbReference type="Pfam" id="PF10145"/>
    </source>
</evidence>